<dbReference type="Gene3D" id="1.20.1530.20">
    <property type="match status" value="1"/>
</dbReference>
<reference evidence="10" key="1">
    <citation type="submission" date="2016-01" db="EMBL/GenBank/DDBJ databases">
        <title>Reference transcriptome for the parasite Schistocephalus solidus: insights into the molecular evolution of parasitism.</title>
        <authorList>
            <person name="Hebert F.O."/>
            <person name="Grambauer S."/>
            <person name="Barber I."/>
            <person name="Landry C.R."/>
            <person name="Aubin-Horth N."/>
        </authorList>
    </citation>
    <scope>NUCLEOTIDE SEQUENCE</scope>
</reference>
<evidence type="ECO:0000313" key="10">
    <source>
        <dbReference type="EMBL" id="JAP62577.1"/>
    </source>
</evidence>
<dbReference type="InterPro" id="IPR002657">
    <property type="entry name" value="BilAc:Na_symport/Acr3"/>
</dbReference>
<keyword evidence="4" id="KW-0813">Transport</keyword>
<keyword evidence="4" id="KW-0769">Symport</keyword>
<dbReference type="PANTHER" id="PTHR10361:SF28">
    <property type="entry name" value="P3 PROTEIN-RELATED"/>
    <property type="match status" value="1"/>
</dbReference>
<dbReference type="PANTHER" id="PTHR10361">
    <property type="entry name" value="SODIUM-BILE ACID COTRANSPORTER"/>
    <property type="match status" value="1"/>
</dbReference>
<feature type="transmembrane region" description="Helical" evidence="8">
    <location>
        <begin position="490"/>
        <end position="514"/>
    </location>
</feature>
<keyword evidence="3 8" id="KW-0812">Transmembrane</keyword>
<evidence type="ECO:0008006" key="11">
    <source>
        <dbReference type="Google" id="ProtNLM"/>
    </source>
</evidence>
<keyword evidence="9" id="KW-0732">Signal</keyword>
<accession>A0A0V0JA31</accession>
<dbReference type="Pfam" id="PF01758">
    <property type="entry name" value="SBF"/>
    <property type="match status" value="1"/>
</dbReference>
<evidence type="ECO:0000256" key="1">
    <source>
        <dbReference type="ARBA" id="ARBA00004141"/>
    </source>
</evidence>
<evidence type="ECO:0000256" key="3">
    <source>
        <dbReference type="ARBA" id="ARBA00022692"/>
    </source>
</evidence>
<evidence type="ECO:0000256" key="4">
    <source>
        <dbReference type="ARBA" id="ARBA00022847"/>
    </source>
</evidence>
<feature type="transmembrane region" description="Helical" evidence="8">
    <location>
        <begin position="595"/>
        <end position="613"/>
    </location>
</feature>
<dbReference type="GO" id="GO:0016020">
    <property type="term" value="C:membrane"/>
    <property type="evidence" value="ECO:0007669"/>
    <property type="project" value="UniProtKB-SubCell"/>
</dbReference>
<dbReference type="AlphaFoldDB" id="A0A0V0JA31"/>
<feature type="transmembrane region" description="Helical" evidence="8">
    <location>
        <begin position="423"/>
        <end position="444"/>
    </location>
</feature>
<feature type="transmembrane region" description="Helical" evidence="8">
    <location>
        <begin position="554"/>
        <end position="574"/>
    </location>
</feature>
<evidence type="ECO:0000256" key="5">
    <source>
        <dbReference type="ARBA" id="ARBA00022989"/>
    </source>
</evidence>
<comment type="similarity">
    <text evidence="2">Belongs to the bile acid:sodium symporter (BASS) (TC 2.A.28) family.</text>
</comment>
<evidence type="ECO:0000256" key="9">
    <source>
        <dbReference type="SAM" id="SignalP"/>
    </source>
</evidence>
<evidence type="ECO:0000256" key="6">
    <source>
        <dbReference type="ARBA" id="ARBA00023136"/>
    </source>
</evidence>
<keyword evidence="5 8" id="KW-1133">Transmembrane helix</keyword>
<dbReference type="EMBL" id="GEEE01000648">
    <property type="protein sequence ID" value="JAP62577.1"/>
    <property type="molecule type" value="Transcribed_RNA"/>
</dbReference>
<feature type="region of interest" description="Disordered" evidence="7">
    <location>
        <begin position="720"/>
        <end position="743"/>
    </location>
</feature>
<feature type="transmembrane region" description="Helical" evidence="8">
    <location>
        <begin position="364"/>
        <end position="384"/>
    </location>
</feature>
<evidence type="ECO:0000256" key="2">
    <source>
        <dbReference type="ARBA" id="ARBA00006528"/>
    </source>
</evidence>
<gene>
    <name evidence="10" type="ORF">TR93281</name>
</gene>
<feature type="compositionally biased region" description="Pro residues" evidence="7">
    <location>
        <begin position="727"/>
        <end position="743"/>
    </location>
</feature>
<evidence type="ECO:0000256" key="7">
    <source>
        <dbReference type="SAM" id="MobiDB-lite"/>
    </source>
</evidence>
<evidence type="ECO:0000256" key="8">
    <source>
        <dbReference type="SAM" id="Phobius"/>
    </source>
</evidence>
<feature type="transmembrane region" description="Helical" evidence="8">
    <location>
        <begin position="391"/>
        <end position="411"/>
    </location>
</feature>
<sequence>MTEMFNQLSSLFYFFLPSIIQVTAVQSDDSGYQDCRLYLEAKVDRRNFIRQPYYKSVQPMASLPQEPVIYAGEILTFTINCPCCLRGEEIRRRAAEIFYARENRFTSGTPPSGALVLRIISNNRNTVMPSRRPGVEPSVRQRYENAGDMSIHHPACRSEPKCAIIFLEVPRSNKNASQSQASRFWIDANALGRSDIRVDLLWVNGTQSGNSGGRGNLPEDVPSLSSLSAAPGFSLKRRNEPPVNQHLSSLHIASAMVRVYSLTDVHGNGSFAYNATAEWTNVTRITVLLKEQVYYTVFDWFVYFVACLIAVSIGCVTEPRCFKAQLEAPAALIAGLVIQLLLLPLLVVGIIFACSVDEDMGYGLFVTTVIQCGGAAFIVTALSLDCDQQFAAVLAHATAVFNLLLAPLWVYSVGVHLFAQPILIERLIGLSSLIVLFQLFGVFLRWKKPSAAIAVLTWLSQPLLLLAAILLITLGVYINQYVFQYINKQLVTALVTTVTLAYALGWAVGLVLHLGMPRCKAFASQVSVFQGFLSIPILRMSVPSPEGEMASAVALWMIFLMPIPFVYHVIIRFIQRTVQSLQEDRRKGLAKCRGPMAVLCADTLAAVAATAIIQPDVRTFSAVTNSKNNSSSRGEDIFLTVRSADALFVDRQSLCSGEENRRTGSESKTHSKSVVAFKEGMSEYEHERFLEYVGGRRTQERKKNGRSRRMVSRYYAEEAALTTAGPRVPPPYPIQPPPPKPRH</sequence>
<proteinExistence type="inferred from homology"/>
<dbReference type="InterPro" id="IPR038770">
    <property type="entry name" value="Na+/solute_symporter_sf"/>
</dbReference>
<keyword evidence="6 8" id="KW-0472">Membrane</keyword>
<feature type="transmembrane region" description="Helical" evidence="8">
    <location>
        <begin position="521"/>
        <end position="542"/>
    </location>
</feature>
<feature type="chain" id="PRO_5006866790" description="Sodium/bile acid cotransporter 7" evidence="9">
    <location>
        <begin position="25"/>
        <end position="743"/>
    </location>
</feature>
<name>A0A0V0JA31_SCHSO</name>
<comment type="subcellular location">
    <subcellularLocation>
        <location evidence="1">Membrane</location>
        <topology evidence="1">Multi-pass membrane protein</topology>
    </subcellularLocation>
</comment>
<feature type="transmembrane region" description="Helical" evidence="8">
    <location>
        <begin position="451"/>
        <end position="478"/>
    </location>
</feature>
<feature type="transmembrane region" description="Helical" evidence="8">
    <location>
        <begin position="293"/>
        <end position="316"/>
    </location>
</feature>
<protein>
    <recommendedName>
        <fullName evidence="11">Sodium/bile acid cotransporter 7</fullName>
    </recommendedName>
</protein>
<dbReference type="InterPro" id="IPR004710">
    <property type="entry name" value="Bilac:Na_transpt"/>
</dbReference>
<feature type="signal peptide" evidence="9">
    <location>
        <begin position="1"/>
        <end position="24"/>
    </location>
</feature>
<feature type="transmembrane region" description="Helical" evidence="8">
    <location>
        <begin position="328"/>
        <end position="352"/>
    </location>
</feature>
<dbReference type="GO" id="GO:0015293">
    <property type="term" value="F:symporter activity"/>
    <property type="evidence" value="ECO:0007669"/>
    <property type="project" value="UniProtKB-KW"/>
</dbReference>
<organism evidence="10">
    <name type="scientific">Schistocephalus solidus</name>
    <name type="common">Tapeworm</name>
    <dbReference type="NCBI Taxonomy" id="70667"/>
    <lineage>
        <taxon>Eukaryota</taxon>
        <taxon>Metazoa</taxon>
        <taxon>Spiralia</taxon>
        <taxon>Lophotrochozoa</taxon>
        <taxon>Platyhelminthes</taxon>
        <taxon>Cestoda</taxon>
        <taxon>Eucestoda</taxon>
        <taxon>Diphyllobothriidea</taxon>
        <taxon>Diphyllobothriidae</taxon>
        <taxon>Schistocephalus</taxon>
    </lineage>
</organism>